<evidence type="ECO:0000256" key="13">
    <source>
        <dbReference type="ARBA" id="ARBA00043009"/>
    </source>
</evidence>
<feature type="compositionally biased region" description="Polar residues" evidence="14">
    <location>
        <begin position="338"/>
        <end position="350"/>
    </location>
</feature>
<keyword evidence="7" id="KW-0378">Hydrolase</keyword>
<dbReference type="InterPro" id="IPR028889">
    <property type="entry name" value="USP"/>
</dbReference>
<comment type="similarity">
    <text evidence="3">Belongs to the peptidase C19 family.</text>
</comment>
<dbReference type="AlphaFoldDB" id="A0A8J2LJ59"/>
<feature type="compositionally biased region" description="Low complexity" evidence="14">
    <location>
        <begin position="945"/>
        <end position="956"/>
    </location>
</feature>
<dbReference type="GO" id="GO:0006508">
    <property type="term" value="P:proteolysis"/>
    <property type="evidence" value="ECO:0007669"/>
    <property type="project" value="UniProtKB-KW"/>
</dbReference>
<evidence type="ECO:0000256" key="1">
    <source>
        <dbReference type="ARBA" id="ARBA00000707"/>
    </source>
</evidence>
<gene>
    <name evidence="16" type="ORF">AFUS01_LOCUS40898</name>
</gene>
<dbReference type="EC" id="3.4.19.12" evidence="4"/>
<evidence type="ECO:0000256" key="10">
    <source>
        <dbReference type="ARBA" id="ARBA00041300"/>
    </source>
</evidence>
<feature type="region of interest" description="Disordered" evidence="14">
    <location>
        <begin position="96"/>
        <end position="176"/>
    </location>
</feature>
<evidence type="ECO:0000256" key="7">
    <source>
        <dbReference type="ARBA" id="ARBA00022801"/>
    </source>
</evidence>
<feature type="domain" description="USP" evidence="15">
    <location>
        <begin position="438"/>
        <end position="750"/>
    </location>
</feature>
<evidence type="ECO:0000256" key="12">
    <source>
        <dbReference type="ARBA" id="ARBA00042420"/>
    </source>
</evidence>
<dbReference type="GO" id="GO:0005829">
    <property type="term" value="C:cytosol"/>
    <property type="evidence" value="ECO:0007669"/>
    <property type="project" value="TreeGrafter"/>
</dbReference>
<dbReference type="PROSITE" id="PS50235">
    <property type="entry name" value="USP_3"/>
    <property type="match status" value="1"/>
</dbReference>
<evidence type="ECO:0000259" key="15">
    <source>
        <dbReference type="PROSITE" id="PS50235"/>
    </source>
</evidence>
<comment type="catalytic activity">
    <reaction evidence="1">
        <text>Thiol-dependent hydrolysis of ester, thioester, amide, peptide and isopeptide bonds formed by the C-terminal Gly of ubiquitin (a 76-residue protein attached to proteins as an intracellular targeting signal).</text>
        <dbReference type="EC" id="3.4.19.12"/>
    </reaction>
</comment>
<comment type="subcellular location">
    <subcellularLocation>
        <location evidence="2">Nucleus</location>
        <location evidence="2">Nucleolus</location>
    </subcellularLocation>
</comment>
<keyword evidence="17" id="KW-1185">Reference proteome</keyword>
<evidence type="ECO:0000256" key="2">
    <source>
        <dbReference type="ARBA" id="ARBA00004604"/>
    </source>
</evidence>
<dbReference type="InterPro" id="IPR018200">
    <property type="entry name" value="USP_CS"/>
</dbReference>
<dbReference type="InterPro" id="IPR050164">
    <property type="entry name" value="Peptidase_C19"/>
</dbReference>
<evidence type="ECO:0000256" key="8">
    <source>
        <dbReference type="ARBA" id="ARBA00022807"/>
    </source>
</evidence>
<dbReference type="PANTHER" id="PTHR24006:SF758">
    <property type="entry name" value="UBIQUITIN CARBOXYL-TERMINAL HYDROLASE 36"/>
    <property type="match status" value="1"/>
</dbReference>
<evidence type="ECO:0000256" key="14">
    <source>
        <dbReference type="SAM" id="MobiDB-lite"/>
    </source>
</evidence>
<evidence type="ECO:0000313" key="17">
    <source>
        <dbReference type="Proteomes" id="UP000708208"/>
    </source>
</evidence>
<evidence type="ECO:0000256" key="11">
    <source>
        <dbReference type="ARBA" id="ARBA00042154"/>
    </source>
</evidence>
<dbReference type="GO" id="GO:0016579">
    <property type="term" value="P:protein deubiquitination"/>
    <property type="evidence" value="ECO:0007669"/>
    <property type="project" value="InterPro"/>
</dbReference>
<dbReference type="Pfam" id="PF00443">
    <property type="entry name" value="UCH"/>
    <property type="match status" value="1"/>
</dbReference>
<feature type="compositionally biased region" description="Basic residues" evidence="14">
    <location>
        <begin position="97"/>
        <end position="107"/>
    </location>
</feature>
<organism evidence="16 17">
    <name type="scientific">Allacma fusca</name>
    <dbReference type="NCBI Taxonomy" id="39272"/>
    <lineage>
        <taxon>Eukaryota</taxon>
        <taxon>Metazoa</taxon>
        <taxon>Ecdysozoa</taxon>
        <taxon>Arthropoda</taxon>
        <taxon>Hexapoda</taxon>
        <taxon>Collembola</taxon>
        <taxon>Symphypleona</taxon>
        <taxon>Sminthuridae</taxon>
        <taxon>Allacma</taxon>
    </lineage>
</organism>
<keyword evidence="6" id="KW-0833">Ubl conjugation pathway</keyword>
<dbReference type="PROSITE" id="PS00973">
    <property type="entry name" value="USP_2"/>
    <property type="match status" value="1"/>
</dbReference>
<feature type="compositionally biased region" description="Polar residues" evidence="14">
    <location>
        <begin position="60"/>
        <end position="77"/>
    </location>
</feature>
<dbReference type="GO" id="GO:0042981">
    <property type="term" value="P:regulation of apoptotic process"/>
    <property type="evidence" value="ECO:0007669"/>
    <property type="project" value="TreeGrafter"/>
</dbReference>
<dbReference type="GO" id="GO:0004843">
    <property type="term" value="F:cysteine-type deubiquitinase activity"/>
    <property type="evidence" value="ECO:0007669"/>
    <property type="project" value="UniProtKB-EC"/>
</dbReference>
<dbReference type="InterPro" id="IPR001394">
    <property type="entry name" value="Peptidase_C19_UCH"/>
</dbReference>
<dbReference type="EMBL" id="CAJVCH010558974">
    <property type="protein sequence ID" value="CAG7831142.1"/>
    <property type="molecule type" value="Genomic_DNA"/>
</dbReference>
<dbReference type="PANTHER" id="PTHR24006">
    <property type="entry name" value="UBIQUITIN CARBOXYL-TERMINAL HYDROLASE"/>
    <property type="match status" value="1"/>
</dbReference>
<proteinExistence type="inferred from homology"/>
<evidence type="ECO:0000313" key="16">
    <source>
        <dbReference type="EMBL" id="CAG7831142.1"/>
    </source>
</evidence>
<evidence type="ECO:0000256" key="6">
    <source>
        <dbReference type="ARBA" id="ARBA00022786"/>
    </source>
</evidence>
<feature type="region of interest" description="Disordered" evidence="14">
    <location>
        <begin position="916"/>
        <end position="1064"/>
    </location>
</feature>
<feature type="region of interest" description="Disordered" evidence="14">
    <location>
        <begin position="55"/>
        <end position="82"/>
    </location>
</feature>
<name>A0A8J2LJ59_9HEXA</name>
<evidence type="ECO:0000256" key="3">
    <source>
        <dbReference type="ARBA" id="ARBA00009085"/>
    </source>
</evidence>
<feature type="compositionally biased region" description="Low complexity" evidence="14">
    <location>
        <begin position="108"/>
        <end position="127"/>
    </location>
</feature>
<feature type="compositionally biased region" description="Basic and acidic residues" evidence="14">
    <location>
        <begin position="287"/>
        <end position="330"/>
    </location>
</feature>
<feature type="region of interest" description="Disordered" evidence="14">
    <location>
        <begin position="265"/>
        <end position="359"/>
    </location>
</feature>
<feature type="compositionally biased region" description="Low complexity" evidence="14">
    <location>
        <begin position="764"/>
        <end position="804"/>
    </location>
</feature>
<evidence type="ECO:0000256" key="9">
    <source>
        <dbReference type="ARBA" id="ARBA00039432"/>
    </source>
</evidence>
<feature type="compositionally biased region" description="Basic and acidic residues" evidence="14">
    <location>
        <begin position="1002"/>
        <end position="1023"/>
    </location>
</feature>
<sequence>MPSVASLFGSDLVSGALRSTLNQVQKNCSFLNFKQLSKKERRKEKKLQRKLTRRYGFLRPNNQNSSPSYQALLSPNKDSPLKKSILREGPLEISPLKKNKFKKRLQKNGRGNSSPSNSLSDGSFSNSPDQEDAAPVDGESAQKTSDCDSENSDLGDFGCDDWTRDNPPLEFNQDGPQVSAFTLTLRDKYPSLNQEFSRSMEVVAPVHNQAVESSSSSPKTYGVVEEASGIPTNDSAVSAPKLARTQEEPLIDIFSPATVKREQSLVNGKVSNSENVSANKGQVETKLANRIETNDSSKAHNGTDTRTHNGKDSRHENGDKKPEKERKLVDCDLFSARSPKSQENPKSQGSDQKKVLENGVKTEGLKTLNGVVNNKKPMVQTNLSGFVVKQPSSLSLPALPLKKKVEENNFVKLPEPKVVLYERSKIKPGCRTRMPIGCGFINLGNTCYMNATLQALFHTPAFLNWLLDELNERDHRDRCERNNQSVHQCTICPMSSSVFGVYHRNGNPIRPVHIHNKLRTIGKNFSYGRQEDAHEFLRLLLESMERSYLTAVGGHRLDNRSKETTPLGQIFGGYTRGEVRCLTCRHVSTTFHPHAELQLDIREVNNVEDALAFYFQKEKLDNNDYKCEKCKTVQPATKQQFMELAPIVLCIQLKRFRACGSKIKKPIFINEKLNLSRFMFKRGNDRNPEAEYRLVGLVTHMGPSPNCGHYTAIAQASNGNYYQFDDSYVRMTSLNHAQNADAYVIIYETTNRKSASNGSPRPGSTSSANSESSPSPATTVKVSASSTSTASTNGNSSVSSASKVIPQTLPKPTVPEKPSAQSPSQPKKIIPTNAATGPKNPFIPRPLNNGNNFLNKSSVNNGMGVKTFSINGSPTLGPSAKIFSHSSNTKNNFNNNNRFVSKDSVQFKSSTNRFLTYANNKPSPTKPPVLVPYADDSDDDDSRSKNSSKSPSPGRSLTKSPLLGVSRNGSSEGKKPTGEEPATTKVYQPPAPYQIKTWNSTEESKLGKVLELDRKRPFLKSKDELEDEDIDSGRSKKKPKSEGTESTRSGLNPFDKASERFRRD</sequence>
<evidence type="ECO:0000256" key="4">
    <source>
        <dbReference type="ARBA" id="ARBA00012759"/>
    </source>
</evidence>
<feature type="compositionally biased region" description="Polar residues" evidence="14">
    <location>
        <begin position="265"/>
        <end position="282"/>
    </location>
</feature>
<dbReference type="GO" id="GO:0005730">
    <property type="term" value="C:nucleolus"/>
    <property type="evidence" value="ECO:0007669"/>
    <property type="project" value="UniProtKB-SubCell"/>
</dbReference>
<keyword evidence="8" id="KW-0788">Thiol protease</keyword>
<reference evidence="16" key="1">
    <citation type="submission" date="2021-06" db="EMBL/GenBank/DDBJ databases">
        <authorList>
            <person name="Hodson N. C."/>
            <person name="Mongue J. A."/>
            <person name="Jaron S. K."/>
        </authorList>
    </citation>
    <scope>NUCLEOTIDE SEQUENCE</scope>
</reference>
<comment type="caution">
    <text evidence="16">The sequence shown here is derived from an EMBL/GenBank/DDBJ whole genome shotgun (WGS) entry which is preliminary data.</text>
</comment>
<feature type="compositionally biased region" description="Polar residues" evidence="14">
    <location>
        <begin position="752"/>
        <end position="763"/>
    </location>
</feature>
<protein>
    <recommendedName>
        <fullName evidence="9">Ubiquitin carboxyl-terminal hydrolase 36</fullName>
        <ecNumber evidence="4">3.4.19.12</ecNumber>
    </recommendedName>
    <alternativeName>
        <fullName evidence="12">Deubiquitinating enzyme 36</fullName>
    </alternativeName>
    <alternativeName>
        <fullName evidence="11">Protein scrawny</fullName>
    </alternativeName>
    <alternativeName>
        <fullName evidence="10">Ubiquitin thioesterase 36</fullName>
    </alternativeName>
    <alternativeName>
        <fullName evidence="13">Ubiquitin-specific-processing protease 36</fullName>
    </alternativeName>
</protein>
<evidence type="ECO:0000256" key="5">
    <source>
        <dbReference type="ARBA" id="ARBA00022670"/>
    </source>
</evidence>
<dbReference type="PROSITE" id="PS00972">
    <property type="entry name" value="USP_1"/>
    <property type="match status" value="1"/>
</dbReference>
<dbReference type="Proteomes" id="UP000708208">
    <property type="component" value="Unassembled WGS sequence"/>
</dbReference>
<accession>A0A8J2LJ59</accession>
<feature type="region of interest" description="Disordered" evidence="14">
    <location>
        <begin position="752"/>
        <end position="848"/>
    </location>
</feature>
<keyword evidence="5" id="KW-0645">Protease</keyword>
<dbReference type="OrthoDB" id="420187at2759"/>